<proteinExistence type="predicted"/>
<protein>
    <submittedName>
        <fullName evidence="1">Uncharacterized protein</fullName>
    </submittedName>
</protein>
<dbReference type="GO" id="GO:0004519">
    <property type="term" value="F:endonuclease activity"/>
    <property type="evidence" value="ECO:0007669"/>
    <property type="project" value="UniProtKB-KW"/>
</dbReference>
<dbReference type="EMBL" id="AJ519722">
    <property type="protein sequence ID" value="CAD58554.1"/>
    <property type="molecule type" value="Genomic_DNA"/>
</dbReference>
<reference evidence="1" key="1">
    <citation type="journal article" date="2003" name="Microbiology">
        <title>A cryptic plasmid of Yersinia enterocolitica encodes a conjugative transfer system related to the regions of CloDF13 Mob and IncX Pil.</title>
        <authorList>
            <person name="Strauch E."/>
            <person name="Goelz G."/>
            <person name="Knabner D."/>
            <person name="Konietzny A."/>
            <person name="Lanka E."/>
            <person name="Appel B."/>
        </authorList>
    </citation>
    <scope>NUCLEOTIDE SEQUENCE</scope>
    <source>
        <plasmid evidence="1">p29930</plasmid>
    </source>
</reference>
<geneLocation type="plasmid" evidence="1">
    <name>p29930</name>
</geneLocation>
<accession>Q70W78</accession>
<evidence type="ECO:0000313" key="1">
    <source>
        <dbReference type="EMBL" id="CAD58554.1"/>
    </source>
</evidence>
<keyword evidence="1" id="KW-0540">Nuclease</keyword>
<gene>
    <name evidence="1" type="primary">ORF7</name>
</gene>
<keyword evidence="1" id="KW-0378">Hydrolase</keyword>
<keyword evidence="1" id="KW-0255">Endonuclease</keyword>
<dbReference type="AlphaFoldDB" id="Q70W78"/>
<keyword evidence="1" id="KW-0614">Plasmid</keyword>
<name>Q70W78_YEREN</name>
<sequence length="188" mass="21106">MEITMTTIFVAGSITIKELDPLIIERLKKIVNKKYRVVVGDANGVDSSVQQALLNLQCDTTTVFSSSTKPRNNLGAWPVNVVKTEFRRGTREFYTAKDLQMAEKADCGLMVWDCKSPGTLNNVVELLLRNKYSVVFVNKMRDFVKVKTPDDIDTLIKMMTATDLEKAEEKISLGGKLARLKNNQMALL</sequence>
<organism evidence="1">
    <name type="scientific">Yersinia enterocolitica</name>
    <dbReference type="NCBI Taxonomy" id="630"/>
    <lineage>
        <taxon>Bacteria</taxon>
        <taxon>Pseudomonadati</taxon>
        <taxon>Pseudomonadota</taxon>
        <taxon>Gammaproteobacteria</taxon>
        <taxon>Enterobacterales</taxon>
        <taxon>Yersiniaceae</taxon>
        <taxon>Yersinia</taxon>
    </lineage>
</organism>